<dbReference type="SUPFAM" id="SSF51735">
    <property type="entry name" value="NAD(P)-binding Rossmann-fold domains"/>
    <property type="match status" value="1"/>
</dbReference>
<accession>A0A409XWE7</accession>
<comment type="similarity">
    <text evidence="1">Belongs to the short-chain dehydrogenases/reductases (SDR) family.</text>
</comment>
<keyword evidence="3" id="KW-0560">Oxidoreductase</keyword>
<dbReference type="GO" id="GO:0005737">
    <property type="term" value="C:cytoplasm"/>
    <property type="evidence" value="ECO:0007669"/>
    <property type="project" value="TreeGrafter"/>
</dbReference>
<dbReference type="InterPro" id="IPR051468">
    <property type="entry name" value="Fungal_SecMetab_SDRs"/>
</dbReference>
<dbReference type="CDD" id="cd05325">
    <property type="entry name" value="carb_red_sniffer_like_SDR_c"/>
    <property type="match status" value="1"/>
</dbReference>
<keyword evidence="5" id="KW-1185">Reference proteome</keyword>
<dbReference type="OrthoDB" id="9876299at2759"/>
<proteinExistence type="inferred from homology"/>
<dbReference type="Proteomes" id="UP000283269">
    <property type="component" value="Unassembled WGS sequence"/>
</dbReference>
<dbReference type="FunCoup" id="A0A409XWE7">
    <property type="interactions" value="92"/>
</dbReference>
<dbReference type="InParanoid" id="A0A409XWE7"/>
<dbReference type="PROSITE" id="PS00061">
    <property type="entry name" value="ADH_SHORT"/>
    <property type="match status" value="1"/>
</dbReference>
<dbReference type="AlphaFoldDB" id="A0A409XWE7"/>
<keyword evidence="2" id="KW-0521">NADP</keyword>
<dbReference type="Gene3D" id="3.40.50.720">
    <property type="entry name" value="NAD(P)-binding Rossmann-like Domain"/>
    <property type="match status" value="1"/>
</dbReference>
<dbReference type="InterPro" id="IPR036291">
    <property type="entry name" value="NAD(P)-bd_dom_sf"/>
</dbReference>
<gene>
    <name evidence="4" type="ORF">CVT25_002602</name>
</gene>
<dbReference type="Pfam" id="PF00106">
    <property type="entry name" value="adh_short"/>
    <property type="match status" value="1"/>
</dbReference>
<evidence type="ECO:0000256" key="2">
    <source>
        <dbReference type="ARBA" id="ARBA00022857"/>
    </source>
</evidence>
<dbReference type="GO" id="GO:0016491">
    <property type="term" value="F:oxidoreductase activity"/>
    <property type="evidence" value="ECO:0007669"/>
    <property type="project" value="UniProtKB-KW"/>
</dbReference>
<organism evidence="4 5">
    <name type="scientific">Psilocybe cyanescens</name>
    <dbReference type="NCBI Taxonomy" id="93625"/>
    <lineage>
        <taxon>Eukaryota</taxon>
        <taxon>Fungi</taxon>
        <taxon>Dikarya</taxon>
        <taxon>Basidiomycota</taxon>
        <taxon>Agaricomycotina</taxon>
        <taxon>Agaricomycetes</taxon>
        <taxon>Agaricomycetidae</taxon>
        <taxon>Agaricales</taxon>
        <taxon>Agaricineae</taxon>
        <taxon>Strophariaceae</taxon>
        <taxon>Psilocybe</taxon>
    </lineage>
</organism>
<evidence type="ECO:0000256" key="1">
    <source>
        <dbReference type="ARBA" id="ARBA00006484"/>
    </source>
</evidence>
<evidence type="ECO:0000313" key="5">
    <source>
        <dbReference type="Proteomes" id="UP000283269"/>
    </source>
</evidence>
<dbReference type="InterPro" id="IPR002347">
    <property type="entry name" value="SDR_fam"/>
</dbReference>
<dbReference type="PRINTS" id="PR00081">
    <property type="entry name" value="GDHRDH"/>
</dbReference>
<dbReference type="PANTHER" id="PTHR43544">
    <property type="entry name" value="SHORT-CHAIN DEHYDROGENASE/REDUCTASE"/>
    <property type="match status" value="1"/>
</dbReference>
<sequence length="247" mass="26688">MPSWLITGANRGIGYSVVETLLKNNSNFVIATSRNANAPALVALASKHPKALKVIELDVESPSSIEKAVAEVTPLLPNGLDYLINNAGKNPQPSAKFEDLDLDLFADEVTFNTVVPLRVSRAFLPLVKKSEAKKLIFVSSVLASSHITSLMVNQMNSYTIGKAGLNMLAKKWGASLKSDGVCTAAIHPGWTKTDLSDSIEQWMSKYAAHVPRLTPDEAGAGLVKTSEALTLEKTGLFWHFDGTNLPW</sequence>
<dbReference type="EMBL" id="NHYD01000119">
    <property type="protein sequence ID" value="PPQ95079.1"/>
    <property type="molecule type" value="Genomic_DNA"/>
</dbReference>
<dbReference type="PANTHER" id="PTHR43544:SF7">
    <property type="entry name" value="NADB-LER2"/>
    <property type="match status" value="1"/>
</dbReference>
<reference evidence="4 5" key="1">
    <citation type="journal article" date="2018" name="Evol. Lett.">
        <title>Horizontal gene cluster transfer increased hallucinogenic mushroom diversity.</title>
        <authorList>
            <person name="Reynolds H.T."/>
            <person name="Vijayakumar V."/>
            <person name="Gluck-Thaler E."/>
            <person name="Korotkin H.B."/>
            <person name="Matheny P.B."/>
            <person name="Slot J.C."/>
        </authorList>
    </citation>
    <scope>NUCLEOTIDE SEQUENCE [LARGE SCALE GENOMIC DNA]</scope>
    <source>
        <strain evidence="4 5">2631</strain>
    </source>
</reference>
<dbReference type="InterPro" id="IPR020904">
    <property type="entry name" value="Sc_DH/Rdtase_CS"/>
</dbReference>
<evidence type="ECO:0000313" key="4">
    <source>
        <dbReference type="EMBL" id="PPQ95079.1"/>
    </source>
</evidence>
<comment type="caution">
    <text evidence="4">The sequence shown here is derived from an EMBL/GenBank/DDBJ whole genome shotgun (WGS) entry which is preliminary data.</text>
</comment>
<name>A0A409XWE7_PSICY</name>
<protein>
    <recommendedName>
        <fullName evidence="6">Ketoreductase (KR) domain-containing protein</fullName>
    </recommendedName>
</protein>
<evidence type="ECO:0008006" key="6">
    <source>
        <dbReference type="Google" id="ProtNLM"/>
    </source>
</evidence>
<evidence type="ECO:0000256" key="3">
    <source>
        <dbReference type="ARBA" id="ARBA00023002"/>
    </source>
</evidence>